<sequence>MDELEKYIVHHRDKFDDRKMDESDKLNLWSHIAGELSEPPIKVIPLWRKSIFRVAASIVILLGCTFSFFMINGQNLENQIVNEELSDIDNHYRLLVNNQIELIKKHSNLSKEDQADFLLLIDDLDEEYQKLKEDLKQGINNKKIVEAIINNYRKKIKLMEDLLERSYPTKNNFEDEAFIL</sequence>
<protein>
    <recommendedName>
        <fullName evidence="4">Anti-sigma factor</fullName>
    </recommendedName>
</protein>
<comment type="caution">
    <text evidence="2">The sequence shown here is derived from an EMBL/GenBank/DDBJ whole genome shotgun (WGS) entry which is preliminary data.</text>
</comment>
<dbReference type="Proteomes" id="UP000095713">
    <property type="component" value="Unassembled WGS sequence"/>
</dbReference>
<dbReference type="STRING" id="1849968.A8C32_18730"/>
<feature type="transmembrane region" description="Helical" evidence="1">
    <location>
        <begin position="51"/>
        <end position="71"/>
    </location>
</feature>
<accession>A0A1E5T3W1</accession>
<evidence type="ECO:0000313" key="2">
    <source>
        <dbReference type="EMBL" id="OEK06068.1"/>
    </source>
</evidence>
<name>A0A1E5T3W1_9FLAO</name>
<keyword evidence="1" id="KW-0472">Membrane</keyword>
<organism evidence="2 3">
    <name type="scientific">Flavivirga aquatica</name>
    <dbReference type="NCBI Taxonomy" id="1849968"/>
    <lineage>
        <taxon>Bacteria</taxon>
        <taxon>Pseudomonadati</taxon>
        <taxon>Bacteroidota</taxon>
        <taxon>Flavobacteriia</taxon>
        <taxon>Flavobacteriales</taxon>
        <taxon>Flavobacteriaceae</taxon>
        <taxon>Flavivirga</taxon>
    </lineage>
</organism>
<reference evidence="2 3" key="1">
    <citation type="submission" date="2016-05" db="EMBL/GenBank/DDBJ databases">
        <title>Draft Genome Sequence of Algibacter sp. Strain SK-16 Isolated from the Surface Water of Aburatsubo Inlet.</title>
        <authorList>
            <person name="Wong S.-K."/>
            <person name="Yoshizawa S."/>
            <person name="Nakajima Y."/>
            <person name="Ogura Y."/>
            <person name="Tetsuya H."/>
            <person name="Hamasaki K."/>
        </authorList>
    </citation>
    <scope>NUCLEOTIDE SEQUENCE [LARGE SCALE GENOMIC DNA]</scope>
    <source>
        <strain evidence="2 3">SK-16</strain>
    </source>
</reference>
<dbReference type="AlphaFoldDB" id="A0A1E5T3W1"/>
<keyword evidence="3" id="KW-1185">Reference proteome</keyword>
<dbReference type="RefSeq" id="WP_069830958.1">
    <property type="nucleotide sequence ID" value="NZ_MDJD01000049.1"/>
</dbReference>
<evidence type="ECO:0000256" key="1">
    <source>
        <dbReference type="SAM" id="Phobius"/>
    </source>
</evidence>
<evidence type="ECO:0008006" key="4">
    <source>
        <dbReference type="Google" id="ProtNLM"/>
    </source>
</evidence>
<keyword evidence="1" id="KW-1133">Transmembrane helix</keyword>
<evidence type="ECO:0000313" key="3">
    <source>
        <dbReference type="Proteomes" id="UP000095713"/>
    </source>
</evidence>
<gene>
    <name evidence="2" type="ORF">A8C32_18730</name>
</gene>
<dbReference type="OrthoDB" id="1439272at2"/>
<proteinExistence type="predicted"/>
<dbReference type="EMBL" id="MDJD01000049">
    <property type="protein sequence ID" value="OEK06068.1"/>
    <property type="molecule type" value="Genomic_DNA"/>
</dbReference>
<keyword evidence="1" id="KW-0812">Transmembrane</keyword>